<organism evidence="5 6">
    <name type="scientific">Roseiflexus castenholzii (strain DSM 13941 / HLO8)</name>
    <dbReference type="NCBI Taxonomy" id="383372"/>
    <lineage>
        <taxon>Bacteria</taxon>
        <taxon>Bacillati</taxon>
        <taxon>Chloroflexota</taxon>
        <taxon>Chloroflexia</taxon>
        <taxon>Chloroflexales</taxon>
        <taxon>Roseiflexineae</taxon>
        <taxon>Roseiflexaceae</taxon>
        <taxon>Roseiflexus</taxon>
    </lineage>
</organism>
<keyword evidence="6" id="KW-1185">Reference proteome</keyword>
<dbReference type="PANTHER" id="PTHR43649">
    <property type="entry name" value="ARABINOSE-BINDING PROTEIN-RELATED"/>
    <property type="match status" value="1"/>
</dbReference>
<evidence type="ECO:0000256" key="2">
    <source>
        <dbReference type="ARBA" id="ARBA00008520"/>
    </source>
</evidence>
<evidence type="ECO:0000256" key="1">
    <source>
        <dbReference type="ARBA" id="ARBA00004196"/>
    </source>
</evidence>
<dbReference type="OrthoDB" id="147970at2"/>
<dbReference type="Pfam" id="PF01547">
    <property type="entry name" value="SBP_bac_1"/>
    <property type="match status" value="1"/>
</dbReference>
<dbReference type="Gene3D" id="3.40.190.10">
    <property type="entry name" value="Periplasmic binding protein-like II"/>
    <property type="match status" value="1"/>
</dbReference>
<keyword evidence="3" id="KW-0813">Transport</keyword>
<dbReference type="KEGG" id="rca:Rcas_0274"/>
<accession>A7NG20</accession>
<dbReference type="RefSeq" id="WP_011997811.1">
    <property type="nucleotide sequence ID" value="NC_009767.1"/>
</dbReference>
<dbReference type="EMBL" id="CP000804">
    <property type="protein sequence ID" value="ABU56407.1"/>
    <property type="molecule type" value="Genomic_DNA"/>
</dbReference>
<evidence type="ECO:0000256" key="4">
    <source>
        <dbReference type="ARBA" id="ARBA00022729"/>
    </source>
</evidence>
<keyword evidence="4" id="KW-0732">Signal</keyword>
<dbReference type="Proteomes" id="UP000000263">
    <property type="component" value="Chromosome"/>
</dbReference>
<protein>
    <submittedName>
        <fullName evidence="5">Extracellular solute-binding protein family 1</fullName>
    </submittedName>
</protein>
<sequence length="439" mass="47806">MQWPVLVRRGWLVVLSSLLLVSCGLLEPPPPTPTPEPRVLRVYTVRDPAIEGVVEIVSQEFRRRHPDVQIELIDGSGDYSELRGSAAAGNVPDVVWLIDMLTESLLESDLIIDLEEFARGDDSVNLADVHPMALELGRSRKRPGLFMIPVSLETIQMYYNRSLWEQSGAPLPRDDWTWDDLIAACKRLQGAAPGVDCLSFTNASLNGYAWWVYWLPWVRGAGGDALSADGTQSTLSSPQSLTGLQAYVDLWLTHKIAAPPASGGRDCFVDQTCAAFFSFAGVAQRYRDQIGDRFAWDVQLVPSHPAGRFTGIGTYGFAVTRASRDPQLAWDFVKIFIAPETQRALTAAHLGTPVLLSLSNDPTMMQLPAPPANMRAFVIGREAGIAPPRYPTACGSVYTGPVASALDDALNAAVRGLASVEGAFAVADRKIQTCLDANR</sequence>
<name>A7NG20_ROSCS</name>
<dbReference type="InterPro" id="IPR050490">
    <property type="entry name" value="Bact_solute-bd_prot1"/>
</dbReference>
<dbReference type="AlphaFoldDB" id="A7NG20"/>
<dbReference type="HOGENOM" id="CLU_623857_0_0_0"/>
<dbReference type="STRING" id="383372.Rcas_0274"/>
<evidence type="ECO:0000256" key="3">
    <source>
        <dbReference type="ARBA" id="ARBA00022448"/>
    </source>
</evidence>
<dbReference type="SUPFAM" id="SSF53850">
    <property type="entry name" value="Periplasmic binding protein-like II"/>
    <property type="match status" value="1"/>
</dbReference>
<comment type="subcellular location">
    <subcellularLocation>
        <location evidence="1">Cell envelope</location>
    </subcellularLocation>
</comment>
<gene>
    <name evidence="5" type="ordered locus">Rcas_0274</name>
</gene>
<reference evidence="5 6" key="1">
    <citation type="submission" date="2007-08" db="EMBL/GenBank/DDBJ databases">
        <title>Complete sequence of Roseiflexus castenholzii DSM 13941.</title>
        <authorList>
            <consortium name="US DOE Joint Genome Institute"/>
            <person name="Copeland A."/>
            <person name="Lucas S."/>
            <person name="Lapidus A."/>
            <person name="Barry K."/>
            <person name="Glavina del Rio T."/>
            <person name="Dalin E."/>
            <person name="Tice H."/>
            <person name="Pitluck S."/>
            <person name="Thompson L.S."/>
            <person name="Brettin T."/>
            <person name="Bruce D."/>
            <person name="Detter J.C."/>
            <person name="Han C."/>
            <person name="Tapia R."/>
            <person name="Schmutz J."/>
            <person name="Larimer F."/>
            <person name="Land M."/>
            <person name="Hauser L."/>
            <person name="Kyrpides N."/>
            <person name="Mikhailova N."/>
            <person name="Bryant D.A."/>
            <person name="Hanada S."/>
            <person name="Tsukatani Y."/>
            <person name="Richardson P."/>
        </authorList>
    </citation>
    <scope>NUCLEOTIDE SEQUENCE [LARGE SCALE GENOMIC DNA]</scope>
    <source>
        <strain evidence="6">DSM 13941 / HLO8</strain>
    </source>
</reference>
<dbReference type="eggNOG" id="COG1653">
    <property type="taxonomic scope" value="Bacteria"/>
</dbReference>
<proteinExistence type="inferred from homology"/>
<dbReference type="InterPro" id="IPR006059">
    <property type="entry name" value="SBP"/>
</dbReference>
<dbReference type="PANTHER" id="PTHR43649:SF31">
    <property type="entry name" value="SN-GLYCEROL-3-PHOSPHATE-BINDING PERIPLASMIC PROTEIN UGPB"/>
    <property type="match status" value="1"/>
</dbReference>
<evidence type="ECO:0000313" key="6">
    <source>
        <dbReference type="Proteomes" id="UP000000263"/>
    </source>
</evidence>
<comment type="similarity">
    <text evidence="2">Belongs to the bacterial solute-binding protein 1 family.</text>
</comment>
<evidence type="ECO:0000313" key="5">
    <source>
        <dbReference type="EMBL" id="ABU56407.1"/>
    </source>
</evidence>
<dbReference type="GO" id="GO:0030313">
    <property type="term" value="C:cell envelope"/>
    <property type="evidence" value="ECO:0007669"/>
    <property type="project" value="UniProtKB-SubCell"/>
</dbReference>